<feature type="compositionally biased region" description="Basic residues" evidence="1">
    <location>
        <begin position="357"/>
        <end position="366"/>
    </location>
</feature>
<evidence type="ECO:0000256" key="1">
    <source>
        <dbReference type="SAM" id="MobiDB-lite"/>
    </source>
</evidence>
<feature type="compositionally biased region" description="Low complexity" evidence="1">
    <location>
        <begin position="318"/>
        <end position="328"/>
    </location>
</feature>
<feature type="signal peptide" evidence="2">
    <location>
        <begin position="1"/>
        <end position="31"/>
    </location>
</feature>
<keyword evidence="2" id="KW-0732">Signal</keyword>
<feature type="compositionally biased region" description="Polar residues" evidence="1">
    <location>
        <begin position="261"/>
        <end position="308"/>
    </location>
</feature>
<feature type="region of interest" description="Disordered" evidence="1">
    <location>
        <begin position="145"/>
        <end position="222"/>
    </location>
</feature>
<evidence type="ECO:0000313" key="3">
    <source>
        <dbReference type="EMBL" id="CAD6500554.1"/>
    </source>
</evidence>
<dbReference type="AlphaFoldDB" id="A0A9W4CXV9"/>
<proteinExistence type="predicted"/>
<feature type="chain" id="PRO_5040762826" evidence="2">
    <location>
        <begin position="32"/>
        <end position="366"/>
    </location>
</feature>
<protein>
    <submittedName>
        <fullName evidence="3">BgTH12-06264</fullName>
    </submittedName>
</protein>
<evidence type="ECO:0000256" key="2">
    <source>
        <dbReference type="SAM" id="SignalP"/>
    </source>
</evidence>
<feature type="compositionally biased region" description="Polar residues" evidence="1">
    <location>
        <begin position="187"/>
        <end position="206"/>
    </location>
</feature>
<organism evidence="3 4">
    <name type="scientific">Blumeria graminis f. sp. triticale</name>
    <dbReference type="NCBI Taxonomy" id="1689686"/>
    <lineage>
        <taxon>Eukaryota</taxon>
        <taxon>Fungi</taxon>
        <taxon>Dikarya</taxon>
        <taxon>Ascomycota</taxon>
        <taxon>Pezizomycotina</taxon>
        <taxon>Leotiomycetes</taxon>
        <taxon>Erysiphales</taxon>
        <taxon>Erysiphaceae</taxon>
        <taxon>Blumeria</taxon>
    </lineage>
</organism>
<feature type="compositionally biased region" description="Basic and acidic residues" evidence="1">
    <location>
        <begin position="167"/>
        <end position="177"/>
    </location>
</feature>
<feature type="region of interest" description="Disordered" evidence="1">
    <location>
        <begin position="254"/>
        <end position="366"/>
    </location>
</feature>
<sequence>MNFKRHGHSDKMRLLRLLSVVPFFFSVHVAGDGGYLCLNADGKSNTTYDQNVVEKSVKDACLPDSKLSAAELAANVEAKKYPRVWVEAENYGFNETTLLWKYQVNSSEPLEEPGVLVFTNRACVILGLLQISEEEYLVCKADNEHHDEKSTSNTLAKKPRPGSFSGRYEKTDVRYDTDGYSDDGYNSEESGPTFSRSSHVGSTPENAVSYHEPGASEYDENGHFRYVNDGRYPVQVAPQVFSVRRNFDYLEPLPPARSYGHGNQQQHSTFSNGYEQGSSSGHASQLPTWSSSGEGSFHSPQAQGSYSRGSHHGGNNYGGNKNFNNYGNPLESLGRNLEYYEPQYSQPHVSDGEDKKKGKNKSWWRD</sequence>
<comment type="caution">
    <text evidence="3">The sequence shown here is derived from an EMBL/GenBank/DDBJ whole genome shotgun (WGS) entry which is preliminary data.</text>
</comment>
<accession>A0A9W4CXV9</accession>
<dbReference type="EMBL" id="CAJHIT010000004">
    <property type="protein sequence ID" value="CAD6500554.1"/>
    <property type="molecule type" value="Genomic_DNA"/>
</dbReference>
<gene>
    <name evidence="3" type="ORF">BGTH12_LOCUS1912</name>
</gene>
<evidence type="ECO:0000313" key="4">
    <source>
        <dbReference type="Proteomes" id="UP000683417"/>
    </source>
</evidence>
<reference evidence="3" key="1">
    <citation type="submission" date="2020-10" db="EMBL/GenBank/DDBJ databases">
        <authorList>
            <person name="Muller C M."/>
        </authorList>
    </citation>
    <scope>NUCLEOTIDE SEQUENCE</scope>
    <source>
        <strain evidence="3">THUN-12</strain>
    </source>
</reference>
<name>A0A9W4CXV9_BLUGR</name>
<dbReference type="Proteomes" id="UP000683417">
    <property type="component" value="Unassembled WGS sequence"/>
</dbReference>